<organism evidence="1 2">
    <name type="scientific">Temnothorax curvispinosus</name>
    <dbReference type="NCBI Taxonomy" id="300111"/>
    <lineage>
        <taxon>Eukaryota</taxon>
        <taxon>Metazoa</taxon>
        <taxon>Ecdysozoa</taxon>
        <taxon>Arthropoda</taxon>
        <taxon>Hexapoda</taxon>
        <taxon>Insecta</taxon>
        <taxon>Pterygota</taxon>
        <taxon>Neoptera</taxon>
        <taxon>Endopterygota</taxon>
        <taxon>Hymenoptera</taxon>
        <taxon>Apocrita</taxon>
        <taxon>Aculeata</taxon>
        <taxon>Formicoidea</taxon>
        <taxon>Formicidae</taxon>
        <taxon>Myrmicinae</taxon>
        <taxon>Temnothorax</taxon>
    </lineage>
</organism>
<accession>A0A6J1R5L9</accession>
<reference evidence="2" key="1">
    <citation type="submission" date="2025-08" db="UniProtKB">
        <authorList>
            <consortium name="RefSeq"/>
        </authorList>
    </citation>
    <scope>IDENTIFICATION</scope>
    <source>
        <tissue evidence="2">Whole body</tissue>
    </source>
</reference>
<dbReference type="RefSeq" id="XP_024890309.1">
    <property type="nucleotide sequence ID" value="XM_025034541.1"/>
</dbReference>
<dbReference type="AlphaFoldDB" id="A0A6J1R5L9"/>
<protein>
    <submittedName>
        <fullName evidence="2">Uncharacterized protein LOC112466449</fullName>
    </submittedName>
</protein>
<keyword evidence="1" id="KW-1185">Reference proteome</keyword>
<dbReference type="PANTHER" id="PTHR31511:SF12">
    <property type="entry name" value="RHO TERMINATION FACTOR N-TERMINAL DOMAIN-CONTAINING PROTEIN"/>
    <property type="match status" value="1"/>
</dbReference>
<gene>
    <name evidence="2" type="primary">LOC112466449</name>
</gene>
<evidence type="ECO:0000313" key="1">
    <source>
        <dbReference type="Proteomes" id="UP000504618"/>
    </source>
</evidence>
<feature type="non-terminal residue" evidence="2">
    <location>
        <position position="144"/>
    </location>
</feature>
<proteinExistence type="predicted"/>
<evidence type="ECO:0000313" key="2">
    <source>
        <dbReference type="RefSeq" id="XP_024890309.1"/>
    </source>
</evidence>
<dbReference type="GeneID" id="112466449"/>
<dbReference type="OrthoDB" id="7612145at2759"/>
<sequence length="144" mass="17054">MQDPRDDNVGHFAWIKHLSRLVSSQINKHGHTKYFCDRCLHYFSSNMKLEAHTVECRKVNKCAVRLPSEDNKWLSFKNHSRKERLPFVVYADLECVLQKTQPDTEHASYAYQHHRVCSIAYYVQCSYDETLSTYRFCRDNDCVA</sequence>
<name>A0A6J1R5L9_9HYME</name>
<dbReference type="Proteomes" id="UP000504618">
    <property type="component" value="Unplaced"/>
</dbReference>
<dbReference type="PANTHER" id="PTHR31511">
    <property type="entry name" value="PROTEIN CBG23764"/>
    <property type="match status" value="1"/>
</dbReference>